<dbReference type="InterPro" id="IPR038753">
    <property type="entry name" value="NFKBIL1"/>
</dbReference>
<dbReference type="GO" id="GO:0043124">
    <property type="term" value="P:negative regulation of canonical NF-kappaB signal transduction"/>
    <property type="evidence" value="ECO:0007669"/>
    <property type="project" value="InterPro"/>
</dbReference>
<keyword evidence="2" id="KW-0597">Phosphoprotein</keyword>
<dbReference type="STRING" id="1330018.A0A167R5P3"/>
<dbReference type="PANTHER" id="PTHR15263">
    <property type="entry name" value="I-KAPPA-B-LIKE PROTEIN IKBL"/>
    <property type="match status" value="1"/>
</dbReference>
<dbReference type="EMBL" id="KV417269">
    <property type="protein sequence ID" value="KZP00583.1"/>
    <property type="molecule type" value="Genomic_DNA"/>
</dbReference>
<evidence type="ECO:0000313" key="7">
    <source>
        <dbReference type="Proteomes" id="UP000076738"/>
    </source>
</evidence>
<evidence type="ECO:0000256" key="1">
    <source>
        <dbReference type="ARBA" id="ARBA00004123"/>
    </source>
</evidence>
<comment type="subcellular location">
    <subcellularLocation>
        <location evidence="1">Nucleus</location>
    </subcellularLocation>
</comment>
<organism evidence="6 7">
    <name type="scientific">Calocera viscosa (strain TUFC12733)</name>
    <dbReference type="NCBI Taxonomy" id="1330018"/>
    <lineage>
        <taxon>Eukaryota</taxon>
        <taxon>Fungi</taxon>
        <taxon>Dikarya</taxon>
        <taxon>Basidiomycota</taxon>
        <taxon>Agaricomycotina</taxon>
        <taxon>Dacrymycetes</taxon>
        <taxon>Dacrymycetales</taxon>
        <taxon>Dacrymycetaceae</taxon>
        <taxon>Calocera</taxon>
    </lineage>
</organism>
<proteinExistence type="predicted"/>
<keyword evidence="5" id="KW-0539">Nucleus</keyword>
<dbReference type="OrthoDB" id="412109at2759"/>
<gene>
    <name evidence="6" type="ORF">CALVIDRAFT_461595</name>
</gene>
<evidence type="ECO:0000313" key="6">
    <source>
        <dbReference type="EMBL" id="KZP00583.1"/>
    </source>
</evidence>
<reference evidence="6 7" key="1">
    <citation type="journal article" date="2016" name="Mol. Biol. Evol.">
        <title>Comparative Genomics of Early-Diverging Mushroom-Forming Fungi Provides Insights into the Origins of Lignocellulose Decay Capabilities.</title>
        <authorList>
            <person name="Nagy L.G."/>
            <person name="Riley R."/>
            <person name="Tritt A."/>
            <person name="Adam C."/>
            <person name="Daum C."/>
            <person name="Floudas D."/>
            <person name="Sun H."/>
            <person name="Yadav J.S."/>
            <person name="Pangilinan J."/>
            <person name="Larsson K.H."/>
            <person name="Matsuura K."/>
            <person name="Barry K."/>
            <person name="Labutti K."/>
            <person name="Kuo R."/>
            <person name="Ohm R.A."/>
            <person name="Bhattacharya S.S."/>
            <person name="Shirouzu T."/>
            <person name="Yoshinaga Y."/>
            <person name="Martin F.M."/>
            <person name="Grigoriev I.V."/>
            <person name="Hibbett D.S."/>
        </authorList>
    </citation>
    <scope>NUCLEOTIDE SEQUENCE [LARGE SCALE GENOMIC DNA]</scope>
    <source>
        <strain evidence="6 7">TUFC12733</strain>
    </source>
</reference>
<dbReference type="PANTHER" id="PTHR15263:SF1">
    <property type="entry name" value="NF-KAPPA-B INHIBITOR-LIKE PROTEIN 1"/>
    <property type="match status" value="1"/>
</dbReference>
<feature type="non-terminal residue" evidence="6">
    <location>
        <position position="96"/>
    </location>
</feature>
<dbReference type="Proteomes" id="UP000076738">
    <property type="component" value="Unassembled WGS sequence"/>
</dbReference>
<name>A0A167R5P3_CALVF</name>
<evidence type="ECO:0000256" key="5">
    <source>
        <dbReference type="ARBA" id="ARBA00023242"/>
    </source>
</evidence>
<keyword evidence="3" id="KW-0677">Repeat</keyword>
<keyword evidence="4" id="KW-0040">ANK repeat</keyword>
<evidence type="ECO:0000256" key="4">
    <source>
        <dbReference type="ARBA" id="ARBA00023043"/>
    </source>
</evidence>
<sequence>WTRLGELESVKWEDVPWPVYGYPASPEALTGEGMREFLLSRSHSEGKGKRERQREALLRWHPDKFEGRWMGKVRTEAERERIRRGVGVVVRFLGEL</sequence>
<dbReference type="AlphaFoldDB" id="A0A167R5P3"/>
<evidence type="ECO:0008006" key="8">
    <source>
        <dbReference type="Google" id="ProtNLM"/>
    </source>
</evidence>
<keyword evidence="7" id="KW-1185">Reference proteome</keyword>
<accession>A0A167R5P3</accession>
<feature type="non-terminal residue" evidence="6">
    <location>
        <position position="1"/>
    </location>
</feature>
<evidence type="ECO:0000256" key="2">
    <source>
        <dbReference type="ARBA" id="ARBA00022553"/>
    </source>
</evidence>
<dbReference type="GO" id="GO:0005634">
    <property type="term" value="C:nucleus"/>
    <property type="evidence" value="ECO:0007669"/>
    <property type="project" value="UniProtKB-SubCell"/>
</dbReference>
<evidence type="ECO:0000256" key="3">
    <source>
        <dbReference type="ARBA" id="ARBA00022737"/>
    </source>
</evidence>
<protein>
    <recommendedName>
        <fullName evidence="8">J domain-containing protein</fullName>
    </recommendedName>
</protein>